<dbReference type="Gene3D" id="1.20.1510.10">
    <property type="entry name" value="Cation efflux protein transmembrane domain"/>
    <property type="match status" value="1"/>
</dbReference>
<evidence type="ECO:0000313" key="10">
    <source>
        <dbReference type="EMBL" id="GHE88207.1"/>
    </source>
</evidence>
<dbReference type="InterPro" id="IPR027469">
    <property type="entry name" value="Cation_efflux_TMD_sf"/>
</dbReference>
<dbReference type="RefSeq" id="WP_189377847.1">
    <property type="nucleotide sequence ID" value="NZ_BNAH01000006.1"/>
</dbReference>
<keyword evidence="4" id="KW-0864">Zinc transport</keyword>
<keyword evidence="3 8" id="KW-0812">Transmembrane</keyword>
<dbReference type="NCBIfam" id="NF033827">
    <property type="entry name" value="CDF_efflux_DmeF"/>
    <property type="match status" value="1"/>
</dbReference>
<evidence type="ECO:0000256" key="4">
    <source>
        <dbReference type="ARBA" id="ARBA00022906"/>
    </source>
</evidence>
<keyword evidence="7 8" id="KW-0472">Membrane</keyword>
<dbReference type="InterPro" id="IPR045316">
    <property type="entry name" value="Msc2-like"/>
</dbReference>
<keyword evidence="2" id="KW-0813">Transport</keyword>
<evidence type="ECO:0000313" key="11">
    <source>
        <dbReference type="Proteomes" id="UP000626370"/>
    </source>
</evidence>
<keyword evidence="6" id="KW-0406">Ion transport</keyword>
<dbReference type="NCBIfam" id="TIGR01297">
    <property type="entry name" value="CDF"/>
    <property type="match status" value="1"/>
</dbReference>
<dbReference type="PANTHER" id="PTHR45755">
    <property type="match status" value="1"/>
</dbReference>
<dbReference type="InterPro" id="IPR058533">
    <property type="entry name" value="Cation_efflux_TM"/>
</dbReference>
<comment type="caution">
    <text evidence="10">The sequence shown here is derived from an EMBL/GenBank/DDBJ whole genome shotgun (WGS) entry which is preliminary data.</text>
</comment>
<gene>
    <name evidence="10" type="ORF">GCM10011501_17010</name>
</gene>
<feature type="transmembrane region" description="Helical" evidence="8">
    <location>
        <begin position="29"/>
        <end position="53"/>
    </location>
</feature>
<dbReference type="EMBL" id="BNAH01000006">
    <property type="protein sequence ID" value="GHE88207.1"/>
    <property type="molecule type" value="Genomic_DNA"/>
</dbReference>
<evidence type="ECO:0000256" key="8">
    <source>
        <dbReference type="SAM" id="Phobius"/>
    </source>
</evidence>
<proteinExistence type="predicted"/>
<feature type="transmembrane region" description="Helical" evidence="8">
    <location>
        <begin position="125"/>
        <end position="148"/>
    </location>
</feature>
<dbReference type="Proteomes" id="UP000626370">
    <property type="component" value="Unassembled WGS sequence"/>
</dbReference>
<comment type="subcellular location">
    <subcellularLocation>
        <location evidence="1">Membrane</location>
        <topology evidence="1">Multi-pass membrane protein</topology>
    </subcellularLocation>
</comment>
<evidence type="ECO:0000256" key="1">
    <source>
        <dbReference type="ARBA" id="ARBA00004141"/>
    </source>
</evidence>
<name>A0ABQ3IRZ9_9GAMM</name>
<sequence>MKDNKSIQWQHSHNFGVDNKHNANKVKKVFWLTTIVMVLEISAGIWSGSMALLADGWHMGTHSAAFLITMFTYAYAKKHANNQAFSFGTGKVNYLGGFTSAIALGIVALLMVVESVHRILEPQPILFNQAIAVTIIGLAVNVVSVFVLHDDHHHDHHHKHSDKHTHDHHHDHNLKAAYFHVLADTLTSLLAIVALLAGKYFGLIWMDALVGIIGAIVIARWSYGLMKESSEVLLDKSDDKSALKTIVEVINAEKGVTIRDIHLWRIAPAHQALILSLEIKNTDTLSDYKLKIQKILPEISHITLEVSKV</sequence>
<reference evidence="11" key="1">
    <citation type="journal article" date="2019" name="Int. J. Syst. Evol. Microbiol.">
        <title>The Global Catalogue of Microorganisms (GCM) 10K type strain sequencing project: providing services to taxonomists for standard genome sequencing and annotation.</title>
        <authorList>
            <consortium name="The Broad Institute Genomics Platform"/>
            <consortium name="The Broad Institute Genome Sequencing Center for Infectious Disease"/>
            <person name="Wu L."/>
            <person name="Ma J."/>
        </authorList>
    </citation>
    <scope>NUCLEOTIDE SEQUENCE [LARGE SCALE GENOMIC DNA]</scope>
    <source>
        <strain evidence="11">CGMCC 1.15922</strain>
    </source>
</reference>
<protein>
    <submittedName>
        <fullName evidence="10">Transporter</fullName>
    </submittedName>
</protein>
<dbReference type="InterPro" id="IPR002524">
    <property type="entry name" value="Cation_efflux"/>
</dbReference>
<evidence type="ECO:0000256" key="5">
    <source>
        <dbReference type="ARBA" id="ARBA00022989"/>
    </source>
</evidence>
<evidence type="ECO:0000256" key="3">
    <source>
        <dbReference type="ARBA" id="ARBA00022692"/>
    </source>
</evidence>
<feature type="domain" description="Cation efflux protein transmembrane" evidence="9">
    <location>
        <begin position="29"/>
        <end position="234"/>
    </location>
</feature>
<feature type="transmembrane region" description="Helical" evidence="8">
    <location>
        <begin position="177"/>
        <end position="197"/>
    </location>
</feature>
<feature type="transmembrane region" description="Helical" evidence="8">
    <location>
        <begin position="59"/>
        <end position="76"/>
    </location>
</feature>
<evidence type="ECO:0000256" key="2">
    <source>
        <dbReference type="ARBA" id="ARBA00022448"/>
    </source>
</evidence>
<keyword evidence="11" id="KW-1185">Reference proteome</keyword>
<accession>A0ABQ3IRZ9</accession>
<dbReference type="PANTHER" id="PTHR45755:SF4">
    <property type="entry name" value="ZINC TRANSPORTER 7"/>
    <property type="match status" value="1"/>
</dbReference>
<evidence type="ECO:0000256" key="6">
    <source>
        <dbReference type="ARBA" id="ARBA00023065"/>
    </source>
</evidence>
<dbReference type="Pfam" id="PF01545">
    <property type="entry name" value="Cation_efflux"/>
    <property type="match status" value="1"/>
</dbReference>
<keyword evidence="4" id="KW-0862">Zinc</keyword>
<organism evidence="10 11">
    <name type="scientific">Thalassotalea profundi</name>
    <dbReference type="NCBI Taxonomy" id="2036687"/>
    <lineage>
        <taxon>Bacteria</taxon>
        <taxon>Pseudomonadati</taxon>
        <taxon>Pseudomonadota</taxon>
        <taxon>Gammaproteobacteria</taxon>
        <taxon>Alteromonadales</taxon>
        <taxon>Colwelliaceae</taxon>
        <taxon>Thalassotalea</taxon>
    </lineage>
</organism>
<keyword evidence="5 8" id="KW-1133">Transmembrane helix</keyword>
<evidence type="ECO:0000259" key="9">
    <source>
        <dbReference type="Pfam" id="PF01545"/>
    </source>
</evidence>
<dbReference type="SUPFAM" id="SSF161111">
    <property type="entry name" value="Cation efflux protein transmembrane domain-like"/>
    <property type="match status" value="1"/>
</dbReference>
<feature type="transmembrane region" description="Helical" evidence="8">
    <location>
        <begin position="92"/>
        <end position="113"/>
    </location>
</feature>
<feature type="transmembrane region" description="Helical" evidence="8">
    <location>
        <begin position="203"/>
        <end position="223"/>
    </location>
</feature>
<evidence type="ECO:0000256" key="7">
    <source>
        <dbReference type="ARBA" id="ARBA00023136"/>
    </source>
</evidence>